<keyword evidence="3 6" id="KW-0820">tRNA-binding</keyword>
<dbReference type="GO" id="GO:0031125">
    <property type="term" value="P:rRNA 3'-end processing"/>
    <property type="evidence" value="ECO:0007669"/>
    <property type="project" value="UniProtKB-ARBA"/>
</dbReference>
<dbReference type="GO" id="GO:0016075">
    <property type="term" value="P:rRNA catabolic process"/>
    <property type="evidence" value="ECO:0007669"/>
    <property type="project" value="UniProtKB-UniRule"/>
</dbReference>
<dbReference type="GO" id="GO:0008033">
    <property type="term" value="P:tRNA processing"/>
    <property type="evidence" value="ECO:0007669"/>
    <property type="project" value="UniProtKB-UniRule"/>
</dbReference>
<dbReference type="EC" id="2.7.7.56" evidence="6"/>
<evidence type="ECO:0000313" key="9">
    <source>
        <dbReference type="EMBL" id="MBF1163994.1"/>
    </source>
</evidence>
<dbReference type="InterPro" id="IPR001247">
    <property type="entry name" value="ExoRNase_PH_dom1"/>
</dbReference>
<dbReference type="Pfam" id="PF03725">
    <property type="entry name" value="RNase_PH_C"/>
    <property type="match status" value="1"/>
</dbReference>
<dbReference type="GO" id="GO:0000175">
    <property type="term" value="F:3'-5'-RNA exonuclease activity"/>
    <property type="evidence" value="ECO:0007669"/>
    <property type="project" value="UniProtKB-UniRule"/>
</dbReference>
<keyword evidence="6 9" id="KW-0808">Transferase</keyword>
<dbReference type="SUPFAM" id="SSF54211">
    <property type="entry name" value="Ribosomal protein S5 domain 2-like"/>
    <property type="match status" value="1"/>
</dbReference>
<feature type="binding site" evidence="6">
    <location>
        <begin position="124"/>
        <end position="126"/>
    </location>
    <ligand>
        <name>phosphate</name>
        <dbReference type="ChEBI" id="CHEBI:43474"/>
        <note>substrate</note>
    </ligand>
</feature>
<dbReference type="SUPFAM" id="SSF55666">
    <property type="entry name" value="Ribonuclease PH domain 2-like"/>
    <property type="match status" value="1"/>
</dbReference>
<accession>A0A930FY75</accession>
<dbReference type="Gene3D" id="3.30.230.70">
    <property type="entry name" value="GHMP Kinase, N-terminal domain"/>
    <property type="match status" value="1"/>
</dbReference>
<gene>
    <name evidence="6 9" type="primary">rph</name>
    <name evidence="9" type="ORF">HXL68_03030</name>
</gene>
<comment type="similarity">
    <text evidence="1 6">Belongs to the RNase PH family.</text>
</comment>
<comment type="catalytic activity">
    <reaction evidence="6">
        <text>tRNA(n+1) + phosphate = tRNA(n) + a ribonucleoside 5'-diphosphate</text>
        <dbReference type="Rhea" id="RHEA:10628"/>
        <dbReference type="Rhea" id="RHEA-COMP:17343"/>
        <dbReference type="Rhea" id="RHEA-COMP:17344"/>
        <dbReference type="ChEBI" id="CHEBI:43474"/>
        <dbReference type="ChEBI" id="CHEBI:57930"/>
        <dbReference type="ChEBI" id="CHEBI:173114"/>
        <dbReference type="EC" id="2.7.7.56"/>
    </reaction>
</comment>
<dbReference type="PANTHER" id="PTHR11953:SF0">
    <property type="entry name" value="EXOSOME COMPLEX COMPONENT RRP41"/>
    <property type="match status" value="1"/>
</dbReference>
<keyword evidence="6 9" id="KW-0548">Nucleotidyltransferase</keyword>
<keyword evidence="5" id="KW-0694">RNA-binding</keyword>
<dbReference type="InterPro" id="IPR015847">
    <property type="entry name" value="ExoRNase_PH_dom2"/>
</dbReference>
<protein>
    <recommendedName>
        <fullName evidence="6">Ribonuclease PH</fullName>
        <shortName evidence="6">RNase PH</shortName>
        <ecNumber evidence="6">2.7.7.56</ecNumber>
    </recommendedName>
    <alternativeName>
        <fullName evidence="6">tRNA nucleotidyltransferase</fullName>
    </alternativeName>
</protein>
<feature type="binding site" evidence="6">
    <location>
        <position position="86"/>
    </location>
    <ligand>
        <name>phosphate</name>
        <dbReference type="ChEBI" id="CHEBI:43474"/>
        <note>substrate</note>
    </ligand>
</feature>
<dbReference type="InterPro" id="IPR050080">
    <property type="entry name" value="RNase_PH"/>
</dbReference>
<dbReference type="InterPro" id="IPR020568">
    <property type="entry name" value="Ribosomal_Su5_D2-typ_SF"/>
</dbReference>
<feature type="domain" description="Exoribonuclease phosphorolytic" evidence="7">
    <location>
        <begin position="10"/>
        <end position="140"/>
    </location>
</feature>
<evidence type="ECO:0000256" key="1">
    <source>
        <dbReference type="ARBA" id="ARBA00006678"/>
    </source>
</evidence>
<dbReference type="RefSeq" id="WP_274739396.1">
    <property type="nucleotide sequence ID" value="NZ_JARBJQ010000010.1"/>
</dbReference>
<dbReference type="InterPro" id="IPR027408">
    <property type="entry name" value="PNPase/RNase_PH_dom_sf"/>
</dbReference>
<evidence type="ECO:0000256" key="3">
    <source>
        <dbReference type="ARBA" id="ARBA00022555"/>
    </source>
</evidence>
<dbReference type="Proteomes" id="UP000718593">
    <property type="component" value="Unassembled WGS sequence"/>
</dbReference>
<dbReference type="EMBL" id="JABZMI010000029">
    <property type="protein sequence ID" value="MBF1163994.1"/>
    <property type="molecule type" value="Genomic_DNA"/>
</dbReference>
<dbReference type="CDD" id="cd11362">
    <property type="entry name" value="RNase_PH_bact"/>
    <property type="match status" value="1"/>
</dbReference>
<dbReference type="PROSITE" id="PS01277">
    <property type="entry name" value="RIBONUCLEASE_PH"/>
    <property type="match status" value="1"/>
</dbReference>
<name>A0A930FY75_9RHOO</name>
<dbReference type="NCBIfam" id="TIGR01966">
    <property type="entry name" value="RNasePH"/>
    <property type="match status" value="1"/>
</dbReference>
<keyword evidence="4 6" id="KW-0819">tRNA processing</keyword>
<reference evidence="9" key="1">
    <citation type="submission" date="2020-04" db="EMBL/GenBank/DDBJ databases">
        <title>Deep metagenomics examines the oral microbiome during advanced dental caries in children, revealing novel taxa and co-occurrences with host molecules.</title>
        <authorList>
            <person name="Baker J.L."/>
            <person name="Morton J.T."/>
            <person name="Dinis M."/>
            <person name="Alvarez R."/>
            <person name="Tran N.C."/>
            <person name="Knight R."/>
            <person name="Edlund A."/>
        </authorList>
    </citation>
    <scope>NUCLEOTIDE SEQUENCE</scope>
    <source>
        <strain evidence="9">JCVI_32_bin.24</strain>
    </source>
</reference>
<evidence type="ECO:0000256" key="6">
    <source>
        <dbReference type="HAMAP-Rule" id="MF_00564"/>
    </source>
</evidence>
<comment type="caution">
    <text evidence="9">The sequence shown here is derived from an EMBL/GenBank/DDBJ whole genome shotgun (WGS) entry which is preliminary data.</text>
</comment>
<dbReference type="GO" id="GO:0000049">
    <property type="term" value="F:tRNA binding"/>
    <property type="evidence" value="ECO:0007669"/>
    <property type="project" value="UniProtKB-UniRule"/>
</dbReference>
<dbReference type="InterPro" id="IPR036345">
    <property type="entry name" value="ExoRNase_PH_dom2_sf"/>
</dbReference>
<dbReference type="HAMAP" id="MF_00564">
    <property type="entry name" value="RNase_PH"/>
    <property type="match status" value="1"/>
</dbReference>
<evidence type="ECO:0000259" key="8">
    <source>
        <dbReference type="Pfam" id="PF03725"/>
    </source>
</evidence>
<evidence type="ECO:0000256" key="2">
    <source>
        <dbReference type="ARBA" id="ARBA00022552"/>
    </source>
</evidence>
<dbReference type="PANTHER" id="PTHR11953">
    <property type="entry name" value="EXOSOME COMPLEX COMPONENT"/>
    <property type="match status" value="1"/>
</dbReference>
<evidence type="ECO:0000313" key="10">
    <source>
        <dbReference type="Proteomes" id="UP000718593"/>
    </source>
</evidence>
<dbReference type="AlphaFoldDB" id="A0A930FY75"/>
<comment type="subunit">
    <text evidence="6">Homohexameric ring arranged as a trimer of dimers.</text>
</comment>
<proteinExistence type="inferred from homology"/>
<dbReference type="GO" id="GO:0009022">
    <property type="term" value="F:tRNA nucleotidyltransferase activity"/>
    <property type="evidence" value="ECO:0007669"/>
    <property type="project" value="UniProtKB-UniRule"/>
</dbReference>
<dbReference type="FunFam" id="3.30.230.70:FF:000003">
    <property type="entry name" value="Ribonuclease PH"/>
    <property type="match status" value="1"/>
</dbReference>
<comment type="function">
    <text evidence="6">Phosphorolytic 3'-5' exoribonuclease that plays an important role in tRNA 3'-end maturation. Removes nucleotide residues following the 3'-CCA terminus of tRNAs; can also add nucleotides to the ends of RNA molecules by using nucleoside diphosphates as substrates, but this may not be physiologically important. Probably plays a role in initiation of 16S rRNA degradation (leading to ribosome degradation) during starvation.</text>
</comment>
<dbReference type="InterPro" id="IPR018336">
    <property type="entry name" value="RNase_PH_CS"/>
</dbReference>
<organism evidence="9 10">
    <name type="scientific">Dechloromonas agitata</name>
    <dbReference type="NCBI Taxonomy" id="73030"/>
    <lineage>
        <taxon>Bacteria</taxon>
        <taxon>Pseudomonadati</taxon>
        <taxon>Pseudomonadota</taxon>
        <taxon>Betaproteobacteria</taxon>
        <taxon>Rhodocyclales</taxon>
        <taxon>Azonexaceae</taxon>
        <taxon>Dechloromonas</taxon>
    </lineage>
</organism>
<evidence type="ECO:0000256" key="5">
    <source>
        <dbReference type="ARBA" id="ARBA00022884"/>
    </source>
</evidence>
<feature type="domain" description="Exoribonuclease phosphorolytic" evidence="8">
    <location>
        <begin position="159"/>
        <end position="221"/>
    </location>
</feature>
<evidence type="ECO:0000259" key="7">
    <source>
        <dbReference type="Pfam" id="PF01138"/>
    </source>
</evidence>
<keyword evidence="2 6" id="KW-0698">rRNA processing</keyword>
<dbReference type="Pfam" id="PF01138">
    <property type="entry name" value="RNase_PH"/>
    <property type="match status" value="1"/>
</dbReference>
<sequence length="238" mass="25780">MRPSQRQPDQLRTVQITRNFTRHAEGSVLIEMGDTRVLCTASVEENVPPFLRGKGQGWVTAEYGMLPRSTHTRSAREAAKGKQTGRTQEIQRLIGRSLRAVTDLKALGERQITLDCDVLQADGGTRCASITGAWIALYEACDKLVQAGKLPANPVKDHVAAISVGIFEGSPVLDLDYPEDSNCDTDMNVIMTGQGGIVEVQGTAEGEPFTREQMNVLMDLATLGIRQLVAAQESALAS</sequence>
<dbReference type="InterPro" id="IPR002381">
    <property type="entry name" value="RNase_PH_bac-type"/>
</dbReference>
<evidence type="ECO:0000256" key="4">
    <source>
        <dbReference type="ARBA" id="ARBA00022694"/>
    </source>
</evidence>